<dbReference type="InterPro" id="IPR011852">
    <property type="entry name" value="TRAP_TAXI"/>
</dbReference>
<dbReference type="PANTHER" id="PTHR42941:SF1">
    <property type="entry name" value="SLL1037 PROTEIN"/>
    <property type="match status" value="1"/>
</dbReference>
<dbReference type="SUPFAM" id="SSF53850">
    <property type="entry name" value="Periplasmic binding protein-like II"/>
    <property type="match status" value="1"/>
</dbReference>
<proteinExistence type="predicted"/>
<dbReference type="EMBL" id="BARW01002750">
    <property type="protein sequence ID" value="GAI59828.1"/>
    <property type="molecule type" value="Genomic_DNA"/>
</dbReference>
<evidence type="ECO:0000313" key="1">
    <source>
        <dbReference type="EMBL" id="GAI59828.1"/>
    </source>
</evidence>
<feature type="non-terminal residue" evidence="1">
    <location>
        <position position="1"/>
    </location>
</feature>
<reference evidence="1" key="1">
    <citation type="journal article" date="2014" name="Front. Microbiol.">
        <title>High frequency of phylogenetically diverse reductive dehalogenase-homologous genes in deep subseafloor sedimentary metagenomes.</title>
        <authorList>
            <person name="Kawai M."/>
            <person name="Futagami T."/>
            <person name="Toyoda A."/>
            <person name="Takaki Y."/>
            <person name="Nishi S."/>
            <person name="Hori S."/>
            <person name="Arai W."/>
            <person name="Tsubouchi T."/>
            <person name="Morono Y."/>
            <person name="Uchiyama I."/>
            <person name="Ito T."/>
            <person name="Fujiyama A."/>
            <person name="Inagaki F."/>
            <person name="Takami H."/>
        </authorList>
    </citation>
    <scope>NUCLEOTIDE SEQUENCE</scope>
    <source>
        <strain evidence="1">Expedition CK06-06</strain>
    </source>
</reference>
<gene>
    <name evidence="1" type="ORF">S12H4_07449</name>
</gene>
<sequence length="272" mass="30158">QEYDGSPATGIPGGSVANPGIIAKGQATIGFSYSSYLAAANVGMDPYTEKMTNLRGIMKILPMYIQVLVDKDLPFDTLDELFKQKYPVKLCPLKPGVGDFWAAQKIFEFYGYKLEDVKKWGGSLQFVGSSEAVNLWRDRHINMYNRQGACPTSDVYEMMVARPAKILPISGDLKKSLIDAFGMSPMIVPAGTYPGIDKDVETVGMSAVLFCRDDLSEEVVYNFTKVILENLEYLKGVYAALGKLDMNEAWQNLGAPLHPGAEKYFREKGYIK</sequence>
<dbReference type="NCBIfam" id="TIGR02122">
    <property type="entry name" value="TRAP_TAXI"/>
    <property type="match status" value="1"/>
</dbReference>
<dbReference type="PANTHER" id="PTHR42941">
    <property type="entry name" value="SLL1037 PROTEIN"/>
    <property type="match status" value="1"/>
</dbReference>
<organism evidence="1">
    <name type="scientific">marine sediment metagenome</name>
    <dbReference type="NCBI Taxonomy" id="412755"/>
    <lineage>
        <taxon>unclassified sequences</taxon>
        <taxon>metagenomes</taxon>
        <taxon>ecological metagenomes</taxon>
    </lineage>
</organism>
<accession>X1PVD0</accession>
<comment type="caution">
    <text evidence="1">The sequence shown here is derived from an EMBL/GenBank/DDBJ whole genome shotgun (WGS) entry which is preliminary data.</text>
</comment>
<dbReference type="AlphaFoldDB" id="X1PVD0"/>
<dbReference type="Pfam" id="PF16868">
    <property type="entry name" value="NMT1_3"/>
    <property type="match status" value="1"/>
</dbReference>
<evidence type="ECO:0008006" key="2">
    <source>
        <dbReference type="Google" id="ProtNLM"/>
    </source>
</evidence>
<dbReference type="Gene3D" id="3.40.190.10">
    <property type="entry name" value="Periplasmic binding protein-like II"/>
    <property type="match status" value="2"/>
</dbReference>
<protein>
    <recommendedName>
        <fullName evidence="2">TAXI family TRAP transporter solute-binding subunit</fullName>
    </recommendedName>
</protein>
<name>X1PVD0_9ZZZZ</name>